<keyword evidence="10" id="KW-0325">Glycoprotein</keyword>
<reference evidence="13 14" key="1">
    <citation type="journal article" date="2011" name="Science">
        <title>The ecoresponsive genome of Daphnia pulex.</title>
        <authorList>
            <person name="Colbourne J.K."/>
            <person name="Pfrender M.E."/>
            <person name="Gilbert D."/>
            <person name="Thomas W.K."/>
            <person name="Tucker A."/>
            <person name="Oakley T.H."/>
            <person name="Tokishita S."/>
            <person name="Aerts A."/>
            <person name="Arnold G.J."/>
            <person name="Basu M.K."/>
            <person name="Bauer D.J."/>
            <person name="Caceres C.E."/>
            <person name="Carmel L."/>
            <person name="Casola C."/>
            <person name="Choi J.H."/>
            <person name="Detter J.C."/>
            <person name="Dong Q."/>
            <person name="Dusheyko S."/>
            <person name="Eads B.D."/>
            <person name="Frohlich T."/>
            <person name="Geiler-Samerotte K.A."/>
            <person name="Gerlach D."/>
            <person name="Hatcher P."/>
            <person name="Jogdeo S."/>
            <person name="Krijgsveld J."/>
            <person name="Kriventseva E.V."/>
            <person name="Kultz D."/>
            <person name="Laforsch C."/>
            <person name="Lindquist E."/>
            <person name="Lopez J."/>
            <person name="Manak J.R."/>
            <person name="Muller J."/>
            <person name="Pangilinan J."/>
            <person name="Patwardhan R.P."/>
            <person name="Pitluck S."/>
            <person name="Pritham E.J."/>
            <person name="Rechtsteiner A."/>
            <person name="Rho M."/>
            <person name="Rogozin I.B."/>
            <person name="Sakarya O."/>
            <person name="Salamov A."/>
            <person name="Schaack S."/>
            <person name="Shapiro H."/>
            <person name="Shiga Y."/>
            <person name="Skalitzky C."/>
            <person name="Smith Z."/>
            <person name="Souvorov A."/>
            <person name="Sung W."/>
            <person name="Tang Z."/>
            <person name="Tsuchiya D."/>
            <person name="Tu H."/>
            <person name="Vos H."/>
            <person name="Wang M."/>
            <person name="Wolf Y.I."/>
            <person name="Yamagata H."/>
            <person name="Yamada T."/>
            <person name="Ye Y."/>
            <person name="Shaw J.R."/>
            <person name="Andrews J."/>
            <person name="Crease T.J."/>
            <person name="Tang H."/>
            <person name="Lucas S.M."/>
            <person name="Robertson H.M."/>
            <person name="Bork P."/>
            <person name="Koonin E.V."/>
            <person name="Zdobnov E.M."/>
            <person name="Grigoriev I.V."/>
            <person name="Lynch M."/>
            <person name="Boore J.L."/>
        </authorList>
    </citation>
    <scope>NUCLEOTIDE SEQUENCE [LARGE SCALE GENOMIC DNA]</scope>
</reference>
<dbReference type="GO" id="GO:0005975">
    <property type="term" value="P:carbohydrate metabolic process"/>
    <property type="evidence" value="ECO:0007669"/>
    <property type="project" value="InterPro"/>
</dbReference>
<dbReference type="GO" id="GO:0006688">
    <property type="term" value="P:glycosphingolipid biosynthetic process"/>
    <property type="evidence" value="ECO:0000318"/>
    <property type="project" value="GO_Central"/>
</dbReference>
<dbReference type="InterPro" id="IPR027791">
    <property type="entry name" value="Galactosyl_T_C"/>
</dbReference>
<dbReference type="InterPro" id="IPR027995">
    <property type="entry name" value="Galactosyl_T_N"/>
</dbReference>
<keyword evidence="7" id="KW-0735">Signal-anchor</keyword>
<evidence type="ECO:0000259" key="12">
    <source>
        <dbReference type="Pfam" id="PF13733"/>
    </source>
</evidence>
<dbReference type="HOGENOM" id="CLU_044391_1_4_1"/>
<comment type="subcellular location">
    <subcellularLocation>
        <location evidence="1">Membrane</location>
        <topology evidence="1">Single-pass type II membrane protein</topology>
    </subcellularLocation>
</comment>
<dbReference type="GO" id="GO:0005794">
    <property type="term" value="C:Golgi apparatus"/>
    <property type="evidence" value="ECO:0000318"/>
    <property type="project" value="GO_Central"/>
</dbReference>
<proteinExistence type="inferred from homology"/>
<comment type="similarity">
    <text evidence="3">Belongs to the glycosyltransferase 7 family.</text>
</comment>
<keyword evidence="8" id="KW-1133">Transmembrane helix</keyword>
<sequence length="253" mass="29374">MRNSGIKVGGRYKPVECQSQHKVAVVVPVRNRTDHLTVFLRYMHPFLQRQQLNYIIIVVEQSEKSPFNRGMLMNIGFKEAQLLQENFQCFIFHDVDLLPEYDGNPYICPEDGKPRQMAFSLDSWNYKPTPENHFGGVTALSTNDFQSVNGFSNSFWGWGGEDDQLYQRVKSQNLNVTRAFDEQPSLIHLARYKTLSHKKATPNPDRMQVIREGPGRFKTDGLIDLKYQRLDLQFKPLYTHVLVDIQPYNTTKT</sequence>
<accession>E9HVS0</accession>
<evidence type="ECO:0000256" key="5">
    <source>
        <dbReference type="ARBA" id="ARBA00022679"/>
    </source>
</evidence>
<dbReference type="Pfam" id="PF13733">
    <property type="entry name" value="Glyco_transf_7N"/>
    <property type="match status" value="1"/>
</dbReference>
<dbReference type="InterPro" id="IPR003859">
    <property type="entry name" value="Galactosyl_T"/>
</dbReference>
<evidence type="ECO:0000256" key="4">
    <source>
        <dbReference type="ARBA" id="ARBA00022676"/>
    </source>
</evidence>
<dbReference type="GO" id="GO:0016020">
    <property type="term" value="C:membrane"/>
    <property type="evidence" value="ECO:0007669"/>
    <property type="project" value="UniProtKB-SubCell"/>
</dbReference>
<evidence type="ECO:0000259" key="11">
    <source>
        <dbReference type="Pfam" id="PF02709"/>
    </source>
</evidence>
<dbReference type="InterPro" id="IPR029044">
    <property type="entry name" value="Nucleotide-diphossugar_trans"/>
</dbReference>
<evidence type="ECO:0000256" key="10">
    <source>
        <dbReference type="ARBA" id="ARBA00023180"/>
    </source>
</evidence>
<dbReference type="Pfam" id="PF02709">
    <property type="entry name" value="Glyco_transf_7C"/>
    <property type="match status" value="1"/>
</dbReference>
<dbReference type="GO" id="GO:0033842">
    <property type="term" value="F:N-acetyl-beta-glucosaminyl-derivative 4-beta-N-acetylgalactosaminyltransferase activity"/>
    <property type="evidence" value="ECO:0000318"/>
    <property type="project" value="GO_Central"/>
</dbReference>
<name>E9HVS0_DAPPU</name>
<keyword evidence="6" id="KW-0812">Transmembrane</keyword>
<dbReference type="PhylomeDB" id="E9HVS0"/>
<dbReference type="PANTHER" id="PTHR19300:SF57">
    <property type="entry name" value="BETA-1,4-N-ACETYLGALACTOSAMINYLTRANSFERASE"/>
    <property type="match status" value="1"/>
</dbReference>
<feature type="domain" description="Galactosyltransferase C-terminal" evidence="11">
    <location>
        <begin position="115"/>
        <end position="197"/>
    </location>
</feature>
<dbReference type="InParanoid" id="E9HVS0"/>
<keyword evidence="14" id="KW-1185">Reference proteome</keyword>
<feature type="domain" description="Galactosyltransferase N-terminal" evidence="12">
    <location>
        <begin position="3"/>
        <end position="109"/>
    </location>
</feature>
<evidence type="ECO:0000256" key="8">
    <source>
        <dbReference type="ARBA" id="ARBA00022989"/>
    </source>
</evidence>
<gene>
    <name evidence="13" type="ORF">DAPPUDRAFT_66403</name>
</gene>
<dbReference type="UniPathway" id="UPA00378"/>
<dbReference type="EMBL" id="GL732869">
    <property type="protein sequence ID" value="EFX64153.1"/>
    <property type="molecule type" value="Genomic_DNA"/>
</dbReference>
<keyword evidence="9" id="KW-0472">Membrane</keyword>
<evidence type="ECO:0000256" key="7">
    <source>
        <dbReference type="ARBA" id="ARBA00022968"/>
    </source>
</evidence>
<dbReference type="AlphaFoldDB" id="E9HVS0"/>
<dbReference type="KEGG" id="dpx:DAPPUDRAFT_66403"/>
<comment type="pathway">
    <text evidence="2">Protein modification; protein glycosylation.</text>
</comment>
<dbReference type="OrthoDB" id="10038994at2759"/>
<dbReference type="CDD" id="cd00899">
    <property type="entry name" value="b4GalT"/>
    <property type="match status" value="1"/>
</dbReference>
<organism evidence="13 14">
    <name type="scientific">Daphnia pulex</name>
    <name type="common">Water flea</name>
    <dbReference type="NCBI Taxonomy" id="6669"/>
    <lineage>
        <taxon>Eukaryota</taxon>
        <taxon>Metazoa</taxon>
        <taxon>Ecdysozoa</taxon>
        <taxon>Arthropoda</taxon>
        <taxon>Crustacea</taxon>
        <taxon>Branchiopoda</taxon>
        <taxon>Diplostraca</taxon>
        <taxon>Cladocera</taxon>
        <taxon>Anomopoda</taxon>
        <taxon>Daphniidae</taxon>
        <taxon>Daphnia</taxon>
    </lineage>
</organism>
<dbReference type="Proteomes" id="UP000000305">
    <property type="component" value="Unassembled WGS sequence"/>
</dbReference>
<evidence type="ECO:0000313" key="13">
    <source>
        <dbReference type="EMBL" id="EFX64153.1"/>
    </source>
</evidence>
<dbReference type="OMA" id="GLHAMAP"/>
<dbReference type="PANTHER" id="PTHR19300">
    <property type="entry name" value="BETA-1,4-GALACTOSYLTRANSFERASE"/>
    <property type="match status" value="1"/>
</dbReference>
<keyword evidence="5" id="KW-0808">Transferase</keyword>
<dbReference type="PRINTS" id="PR02050">
    <property type="entry name" value="B14GALTRFASE"/>
</dbReference>
<keyword evidence="4" id="KW-0328">Glycosyltransferase</keyword>
<evidence type="ECO:0000313" key="14">
    <source>
        <dbReference type="Proteomes" id="UP000000305"/>
    </source>
</evidence>
<dbReference type="eggNOG" id="KOG3916">
    <property type="taxonomic scope" value="Eukaryota"/>
</dbReference>
<dbReference type="Gene3D" id="3.90.550.10">
    <property type="entry name" value="Spore Coat Polysaccharide Biosynthesis Protein SpsA, Chain A"/>
    <property type="match status" value="1"/>
</dbReference>
<protein>
    <submittedName>
        <fullName evidence="13">Uncharacterized protein</fullName>
    </submittedName>
</protein>
<evidence type="ECO:0000256" key="1">
    <source>
        <dbReference type="ARBA" id="ARBA00004606"/>
    </source>
</evidence>
<evidence type="ECO:0000256" key="9">
    <source>
        <dbReference type="ARBA" id="ARBA00023136"/>
    </source>
</evidence>
<evidence type="ECO:0000256" key="2">
    <source>
        <dbReference type="ARBA" id="ARBA00004922"/>
    </source>
</evidence>
<evidence type="ECO:0000256" key="3">
    <source>
        <dbReference type="ARBA" id="ARBA00005735"/>
    </source>
</evidence>
<evidence type="ECO:0000256" key="6">
    <source>
        <dbReference type="ARBA" id="ARBA00022692"/>
    </source>
</evidence>
<dbReference type="SUPFAM" id="SSF53448">
    <property type="entry name" value="Nucleotide-diphospho-sugar transferases"/>
    <property type="match status" value="1"/>
</dbReference>
<dbReference type="STRING" id="6669.E9HVS0"/>